<comment type="caution">
    <text evidence="1">The sequence shown here is derived from an EMBL/GenBank/DDBJ whole genome shotgun (WGS) entry which is preliminary data.</text>
</comment>
<accession>A0AAV4N7Q0</accession>
<organism evidence="1 2">
    <name type="scientific">Caerostris extrusa</name>
    <name type="common">Bark spider</name>
    <name type="synonym">Caerostris bankana</name>
    <dbReference type="NCBI Taxonomy" id="172846"/>
    <lineage>
        <taxon>Eukaryota</taxon>
        <taxon>Metazoa</taxon>
        <taxon>Ecdysozoa</taxon>
        <taxon>Arthropoda</taxon>
        <taxon>Chelicerata</taxon>
        <taxon>Arachnida</taxon>
        <taxon>Araneae</taxon>
        <taxon>Araneomorphae</taxon>
        <taxon>Entelegynae</taxon>
        <taxon>Araneoidea</taxon>
        <taxon>Araneidae</taxon>
        <taxon>Caerostris</taxon>
    </lineage>
</organism>
<dbReference type="EMBL" id="BPLR01003025">
    <property type="protein sequence ID" value="GIX80389.1"/>
    <property type="molecule type" value="Genomic_DNA"/>
</dbReference>
<evidence type="ECO:0000313" key="1">
    <source>
        <dbReference type="EMBL" id="GIX80389.1"/>
    </source>
</evidence>
<evidence type="ECO:0000313" key="2">
    <source>
        <dbReference type="Proteomes" id="UP001054945"/>
    </source>
</evidence>
<protein>
    <submittedName>
        <fullName evidence="1">Uncharacterized protein</fullName>
    </submittedName>
</protein>
<proteinExistence type="predicted"/>
<dbReference type="AlphaFoldDB" id="A0AAV4N7Q0"/>
<sequence>MFCEILFTCLDKNFYSKCSSRNVMARRRRRERREIPNKKDALAYLGEEMPNILVAGKKWWPSVTDDSCGVTQGRHDGSACIHPPDPSPIRPAAYIFIAVVSTRTHLFVWHGSDLWLFKRHLDQ</sequence>
<reference evidence="1 2" key="1">
    <citation type="submission" date="2021-06" db="EMBL/GenBank/DDBJ databases">
        <title>Caerostris extrusa draft genome.</title>
        <authorList>
            <person name="Kono N."/>
            <person name="Arakawa K."/>
        </authorList>
    </citation>
    <scope>NUCLEOTIDE SEQUENCE [LARGE SCALE GENOMIC DNA]</scope>
</reference>
<gene>
    <name evidence="1" type="primary">AVEN_205474_1</name>
    <name evidence="1" type="ORF">CEXT_382231</name>
</gene>
<name>A0AAV4N7Q0_CAEEX</name>
<dbReference type="Proteomes" id="UP001054945">
    <property type="component" value="Unassembled WGS sequence"/>
</dbReference>
<keyword evidence="2" id="KW-1185">Reference proteome</keyword>